<evidence type="ECO:0000256" key="4">
    <source>
        <dbReference type="ARBA" id="ARBA00008805"/>
    </source>
</evidence>
<keyword evidence="8" id="KW-0547">Nucleotide-binding</keyword>
<evidence type="ECO:0000256" key="2">
    <source>
        <dbReference type="ARBA" id="ARBA00004835"/>
    </source>
</evidence>
<organism evidence="16 17">
    <name type="scientific">Romanomermis culicivorax</name>
    <name type="common">Nematode worm</name>
    <dbReference type="NCBI Taxonomy" id="13658"/>
    <lineage>
        <taxon>Eukaryota</taxon>
        <taxon>Metazoa</taxon>
        <taxon>Ecdysozoa</taxon>
        <taxon>Nematoda</taxon>
        <taxon>Enoplea</taxon>
        <taxon>Dorylaimia</taxon>
        <taxon>Mermithida</taxon>
        <taxon>Mermithoidea</taxon>
        <taxon>Mermithidae</taxon>
        <taxon>Romanomermis</taxon>
    </lineage>
</organism>
<comment type="catalytic activity">
    <reaction evidence="14">
        <text>pyridoxine + ATP = pyridoxine 5'-phosphate + ADP + H(+)</text>
        <dbReference type="Rhea" id="RHEA:25108"/>
        <dbReference type="ChEBI" id="CHEBI:15378"/>
        <dbReference type="ChEBI" id="CHEBI:16709"/>
        <dbReference type="ChEBI" id="CHEBI:30616"/>
        <dbReference type="ChEBI" id="CHEBI:58589"/>
        <dbReference type="ChEBI" id="CHEBI:456216"/>
        <dbReference type="EC" id="2.7.1.35"/>
    </reaction>
    <physiologicalReaction direction="left-to-right" evidence="14">
        <dbReference type="Rhea" id="RHEA:25109"/>
    </physiologicalReaction>
</comment>
<dbReference type="PANTHER" id="PTHR10534:SF2">
    <property type="entry name" value="PYRIDOXAL KINASE"/>
    <property type="match status" value="1"/>
</dbReference>
<dbReference type="GO" id="GO:0008478">
    <property type="term" value="F:pyridoxal kinase activity"/>
    <property type="evidence" value="ECO:0007669"/>
    <property type="project" value="UniProtKB-EC"/>
</dbReference>
<dbReference type="GO" id="GO:0009443">
    <property type="term" value="P:pyridoxal 5'-phosphate salvage"/>
    <property type="evidence" value="ECO:0007669"/>
    <property type="project" value="InterPro"/>
</dbReference>
<evidence type="ECO:0000259" key="15">
    <source>
        <dbReference type="Pfam" id="PF08543"/>
    </source>
</evidence>
<dbReference type="InterPro" id="IPR029056">
    <property type="entry name" value="Ribokinase-like"/>
</dbReference>
<evidence type="ECO:0000256" key="5">
    <source>
        <dbReference type="ARBA" id="ARBA00012104"/>
    </source>
</evidence>
<dbReference type="Gene3D" id="3.40.1190.20">
    <property type="match status" value="1"/>
</dbReference>
<comment type="catalytic activity">
    <reaction evidence="13">
        <text>pyridoxal + ATP = pyridoxal 5'-phosphate + ADP + H(+)</text>
        <dbReference type="Rhea" id="RHEA:10224"/>
        <dbReference type="ChEBI" id="CHEBI:15378"/>
        <dbReference type="ChEBI" id="CHEBI:17310"/>
        <dbReference type="ChEBI" id="CHEBI:30616"/>
        <dbReference type="ChEBI" id="CHEBI:456216"/>
        <dbReference type="ChEBI" id="CHEBI:597326"/>
        <dbReference type="EC" id="2.7.1.35"/>
    </reaction>
    <physiologicalReaction direction="left-to-right" evidence="13">
        <dbReference type="Rhea" id="RHEA:10225"/>
    </physiologicalReaction>
</comment>
<evidence type="ECO:0000313" key="17">
    <source>
        <dbReference type="WBParaSite" id="nRc.2.0.1.t07761-RA"/>
    </source>
</evidence>
<dbReference type="AlphaFoldDB" id="A0A915I230"/>
<dbReference type="CDD" id="cd01173">
    <property type="entry name" value="pyridoxal_pyridoxamine_kinase"/>
    <property type="match status" value="1"/>
</dbReference>
<accession>A0A915I230</accession>
<evidence type="ECO:0000256" key="1">
    <source>
        <dbReference type="ARBA" id="ARBA00004750"/>
    </source>
</evidence>
<comment type="catalytic activity">
    <reaction evidence="12">
        <text>pyridoxamine + ATP = pyridoxamine 5'-phosphate + ADP + H(+)</text>
        <dbReference type="Rhea" id="RHEA:25104"/>
        <dbReference type="ChEBI" id="CHEBI:15378"/>
        <dbReference type="ChEBI" id="CHEBI:30616"/>
        <dbReference type="ChEBI" id="CHEBI:57761"/>
        <dbReference type="ChEBI" id="CHEBI:58451"/>
        <dbReference type="ChEBI" id="CHEBI:456216"/>
        <dbReference type="EC" id="2.7.1.35"/>
    </reaction>
    <physiologicalReaction direction="left-to-right" evidence="12">
        <dbReference type="Rhea" id="RHEA:25105"/>
    </physiologicalReaction>
</comment>
<dbReference type="Pfam" id="PF08543">
    <property type="entry name" value="Phos_pyr_kin"/>
    <property type="match status" value="1"/>
</dbReference>
<evidence type="ECO:0000256" key="13">
    <source>
        <dbReference type="ARBA" id="ARBA00047377"/>
    </source>
</evidence>
<evidence type="ECO:0000256" key="6">
    <source>
        <dbReference type="ARBA" id="ARBA00018134"/>
    </source>
</evidence>
<evidence type="ECO:0000256" key="11">
    <source>
        <dbReference type="ARBA" id="ARBA00032808"/>
    </source>
</evidence>
<dbReference type="EC" id="2.7.1.35" evidence="5"/>
<comment type="similarity">
    <text evidence="4">Belongs to the pyridoxine kinase family.</text>
</comment>
<dbReference type="PANTHER" id="PTHR10534">
    <property type="entry name" value="PYRIDOXAL KINASE"/>
    <property type="match status" value="1"/>
</dbReference>
<dbReference type="InterPro" id="IPR004625">
    <property type="entry name" value="PyrdxlKinase"/>
</dbReference>
<sequence>MHENFDYEKRVLSIQSHVVHGYVGNRCSQFTLQAHEYEVDAINSVQFSNHTGYNSWSGEILSEKQLSVLYDGLKENHLNSYTHLLTVCDPVMGDNGSFYVPESLLPIYRDKLVPLADIIAPNQFEVQSLSGVSIKTENQLLEALKILHQRGTKNIVVTSTDLSPKNTSIYVYCSEICQNPGNQRVYRFEIPKYPVTFLGTGDLFASLLLVWLDKKAGDLPASVETVLSCMHGVLEVTYQHAKKHARDAKNLTMADLELRLIHCRKYILEPSFDIKRVKLQVEQS</sequence>
<comment type="pathway">
    <text evidence="3">Cofactor metabolism; pyridoxal 5'-phosphate salvage; pyridoxal 5'-phosphate from pyridoxal: step 1/1.</text>
</comment>
<dbReference type="SUPFAM" id="SSF53613">
    <property type="entry name" value="Ribokinase-like"/>
    <property type="match status" value="1"/>
</dbReference>
<comment type="pathway">
    <text evidence="1">Cofactor metabolism; pyridoxal 5'-phosphate salvage; pyridoxamine 5'-phosphate from pyridoxamine: step 1/1.</text>
</comment>
<dbReference type="GO" id="GO:0005829">
    <property type="term" value="C:cytosol"/>
    <property type="evidence" value="ECO:0007669"/>
    <property type="project" value="TreeGrafter"/>
</dbReference>
<evidence type="ECO:0000256" key="9">
    <source>
        <dbReference type="ARBA" id="ARBA00022777"/>
    </source>
</evidence>
<dbReference type="GO" id="GO:0005524">
    <property type="term" value="F:ATP binding"/>
    <property type="evidence" value="ECO:0007669"/>
    <property type="project" value="UniProtKB-KW"/>
</dbReference>
<keyword evidence="10" id="KW-0067">ATP-binding</keyword>
<evidence type="ECO:0000256" key="7">
    <source>
        <dbReference type="ARBA" id="ARBA00022679"/>
    </source>
</evidence>
<comment type="pathway">
    <text evidence="2">Cofactor metabolism; pyridoxal 5'-phosphate salvage; pyridoxine 5'-phosphate from pyridoxine: step 1/1.</text>
</comment>
<dbReference type="OMA" id="HTQYGQW"/>
<name>A0A915I230_ROMCU</name>
<dbReference type="WBParaSite" id="nRc.2.0.1.t07761-RA">
    <property type="protein sequence ID" value="nRc.2.0.1.t07761-RA"/>
    <property type="gene ID" value="nRc.2.0.1.g07761"/>
</dbReference>
<feature type="domain" description="Pyridoxamine kinase/Phosphomethylpyrimidine kinase" evidence="15">
    <location>
        <begin position="80"/>
        <end position="225"/>
    </location>
</feature>
<dbReference type="InterPro" id="IPR013749">
    <property type="entry name" value="PM/HMP-P_kinase-1"/>
</dbReference>
<evidence type="ECO:0000256" key="3">
    <source>
        <dbReference type="ARBA" id="ARBA00005210"/>
    </source>
</evidence>
<keyword evidence="7" id="KW-0808">Transferase</keyword>
<evidence type="ECO:0000256" key="14">
    <source>
        <dbReference type="ARBA" id="ARBA00048524"/>
    </source>
</evidence>
<dbReference type="Proteomes" id="UP000887565">
    <property type="component" value="Unplaced"/>
</dbReference>
<reference evidence="17" key="1">
    <citation type="submission" date="2022-11" db="UniProtKB">
        <authorList>
            <consortium name="WormBaseParasite"/>
        </authorList>
    </citation>
    <scope>IDENTIFICATION</scope>
</reference>
<protein>
    <recommendedName>
        <fullName evidence="6">Pyridoxal kinase</fullName>
        <ecNumber evidence="5">2.7.1.35</ecNumber>
    </recommendedName>
    <alternativeName>
        <fullName evidence="11">Pyridoxine kinase</fullName>
    </alternativeName>
</protein>
<keyword evidence="9" id="KW-0418">Kinase</keyword>
<proteinExistence type="inferred from homology"/>
<evidence type="ECO:0000256" key="10">
    <source>
        <dbReference type="ARBA" id="ARBA00022840"/>
    </source>
</evidence>
<evidence type="ECO:0000256" key="12">
    <source>
        <dbReference type="ARBA" id="ARBA00047310"/>
    </source>
</evidence>
<evidence type="ECO:0000256" key="8">
    <source>
        <dbReference type="ARBA" id="ARBA00022741"/>
    </source>
</evidence>
<evidence type="ECO:0000313" key="16">
    <source>
        <dbReference type="Proteomes" id="UP000887565"/>
    </source>
</evidence>
<keyword evidence="16" id="KW-1185">Reference proteome</keyword>